<accession>A0ABR5YHM9</accession>
<keyword evidence="3" id="KW-1185">Reference proteome</keyword>
<proteinExistence type="predicted"/>
<organism evidence="2 3">
    <name type="scientific">Sphingomonas hankookensis</name>
    <dbReference type="NCBI Taxonomy" id="563996"/>
    <lineage>
        <taxon>Bacteria</taxon>
        <taxon>Pseudomonadati</taxon>
        <taxon>Pseudomonadota</taxon>
        <taxon>Alphaproteobacteria</taxon>
        <taxon>Sphingomonadales</taxon>
        <taxon>Sphingomonadaceae</taxon>
        <taxon>Sphingomonas</taxon>
    </lineage>
</organism>
<evidence type="ECO:0000313" key="3">
    <source>
        <dbReference type="Proteomes" id="UP000076609"/>
    </source>
</evidence>
<dbReference type="Proteomes" id="UP000076609">
    <property type="component" value="Unassembled WGS sequence"/>
</dbReference>
<name>A0ABR5YHM9_9SPHN</name>
<sequence length="60" mass="6862">MEERILSHDRGNSENPDVIPFPTGAEWQPYWTIDTRPRTRLFGTIEDALSAARMSLNGML</sequence>
<feature type="region of interest" description="Disordered" evidence="1">
    <location>
        <begin position="1"/>
        <end position="21"/>
    </location>
</feature>
<feature type="compositionally biased region" description="Basic and acidic residues" evidence="1">
    <location>
        <begin position="1"/>
        <end position="12"/>
    </location>
</feature>
<protein>
    <submittedName>
        <fullName evidence="2">Uncharacterized protein</fullName>
    </submittedName>
</protein>
<reference evidence="3" key="1">
    <citation type="submission" date="2016-01" db="EMBL/GenBank/DDBJ databases">
        <title>Draft genome of Chromobacterium sp. F49.</title>
        <authorList>
            <person name="Hong K.W."/>
        </authorList>
    </citation>
    <scope>NUCLEOTIDE SEQUENCE [LARGE SCALE GENOMIC DNA]</scope>
    <source>
        <strain evidence="3">CN3</strain>
    </source>
</reference>
<dbReference type="EMBL" id="LQQO01000001">
    <property type="protein sequence ID" value="KZE18648.1"/>
    <property type="molecule type" value="Genomic_DNA"/>
</dbReference>
<dbReference type="RefSeq" id="WP_066687101.1">
    <property type="nucleotide sequence ID" value="NZ_CP117025.1"/>
</dbReference>
<evidence type="ECO:0000313" key="2">
    <source>
        <dbReference type="EMBL" id="KZE18648.1"/>
    </source>
</evidence>
<gene>
    <name evidence="2" type="ORF">AVT10_00935</name>
</gene>
<comment type="caution">
    <text evidence="2">The sequence shown here is derived from an EMBL/GenBank/DDBJ whole genome shotgun (WGS) entry which is preliminary data.</text>
</comment>
<evidence type="ECO:0000256" key="1">
    <source>
        <dbReference type="SAM" id="MobiDB-lite"/>
    </source>
</evidence>